<proteinExistence type="predicted"/>
<accession>A0A2S9XQI3</accession>
<dbReference type="Proteomes" id="UP000238823">
    <property type="component" value="Unassembled WGS sequence"/>
</dbReference>
<dbReference type="Gene3D" id="1.25.40.10">
    <property type="entry name" value="Tetratricopeptide repeat domain"/>
    <property type="match status" value="1"/>
</dbReference>
<dbReference type="InterPro" id="IPR011990">
    <property type="entry name" value="TPR-like_helical_dom_sf"/>
</dbReference>
<feature type="signal peptide" evidence="1">
    <location>
        <begin position="1"/>
        <end position="22"/>
    </location>
</feature>
<evidence type="ECO:0000256" key="1">
    <source>
        <dbReference type="SAM" id="SignalP"/>
    </source>
</evidence>
<feature type="chain" id="PRO_5015730343" evidence="1">
    <location>
        <begin position="23"/>
        <end position="569"/>
    </location>
</feature>
<evidence type="ECO:0000313" key="2">
    <source>
        <dbReference type="EMBL" id="PRP95123.1"/>
    </source>
</evidence>
<dbReference type="OrthoDB" id="5476253at2"/>
<dbReference type="AlphaFoldDB" id="A0A2S9XQI3"/>
<organism evidence="2 3">
    <name type="scientific">Enhygromyxa salina</name>
    <dbReference type="NCBI Taxonomy" id="215803"/>
    <lineage>
        <taxon>Bacteria</taxon>
        <taxon>Pseudomonadati</taxon>
        <taxon>Myxococcota</taxon>
        <taxon>Polyangia</taxon>
        <taxon>Nannocystales</taxon>
        <taxon>Nannocystaceae</taxon>
        <taxon>Enhygromyxa</taxon>
    </lineage>
</organism>
<gene>
    <name evidence="2" type="primary">bamD_2</name>
    <name evidence="2" type="ORF">ENSA7_74370</name>
</gene>
<dbReference type="EMBL" id="PVNL01000138">
    <property type="protein sequence ID" value="PRP95123.1"/>
    <property type="molecule type" value="Genomic_DNA"/>
</dbReference>
<dbReference type="SUPFAM" id="SSF48452">
    <property type="entry name" value="TPR-like"/>
    <property type="match status" value="1"/>
</dbReference>
<evidence type="ECO:0000313" key="3">
    <source>
        <dbReference type="Proteomes" id="UP000238823"/>
    </source>
</evidence>
<sequence>MRSPSLLQISLAVALLCTPTLARGQEPQIDDQFDDPIDHQLDDREARAAAAREAGLADLRGEPGADPQGFEICAMTYLEVYNDVQDHAHADTLLSRAADCSLAAGMAGQAIQIWTTLLDRYPESAHAESTLLELAGTYASIAEYEHAATRLEQFAKRYAKHEQTPAALQNAYLFRVGLSQRDQAMRDLADYERLYSRSSDKQAAPIFWSRRDLLDSVKAQRKHALDYIARYDQAGGLDRLVVAHAVVAQIDWRQSCREPLLLDTCISIEREPARPSTPGIAAADAARVRAALAEQSGKPDRRTRYRRPARCGSPNHGLITVHRRDAKLAASAQQRIDELMRLVNDAIRAMPEHDARRLDGFGDAWGMAMVYRADQKYEELLAITFPDDLDFYTDRQLRDSGVMEWERKYKEQVDRYRESIKRLRAYLTSKLGLLRELEKRYGEVRATSSPYWMITAAGRVGLAYQSFGDQLLRAAPPRSLQGEVQVQAYCKALSDHAQPIVDQALAAWEYCVARSTESQFFTPTSRMCETFAAELDPRRYPATVELFGQSVYADTRMTTTGLLADPGEN</sequence>
<comment type="caution">
    <text evidence="2">The sequence shown here is derived from an EMBL/GenBank/DDBJ whole genome shotgun (WGS) entry which is preliminary data.</text>
</comment>
<name>A0A2S9XQI3_9BACT</name>
<keyword evidence="1" id="KW-0732">Signal</keyword>
<protein>
    <submittedName>
        <fullName evidence="2">Outer membrane protein assembly factor BamD</fullName>
    </submittedName>
</protein>
<reference evidence="2 3" key="1">
    <citation type="submission" date="2018-03" db="EMBL/GenBank/DDBJ databases">
        <title>Draft Genome Sequences of the Obligatory Marine Myxobacteria Enhygromyxa salina SWB007.</title>
        <authorList>
            <person name="Poehlein A."/>
            <person name="Moghaddam J.A."/>
            <person name="Harms H."/>
            <person name="Alanjari M."/>
            <person name="Koenig G.M."/>
            <person name="Daniel R."/>
            <person name="Schaeberle T.F."/>
        </authorList>
    </citation>
    <scope>NUCLEOTIDE SEQUENCE [LARGE SCALE GENOMIC DNA]</scope>
    <source>
        <strain evidence="2 3">SWB007</strain>
    </source>
</reference>
<dbReference type="RefSeq" id="WP_106094207.1">
    <property type="nucleotide sequence ID" value="NZ_PVNL01000138.1"/>
</dbReference>